<comment type="caution">
    <text evidence="2">The sequence shown here is derived from an EMBL/GenBank/DDBJ whole genome shotgun (WGS) entry which is preliminary data.</text>
</comment>
<feature type="compositionally biased region" description="Basic and acidic residues" evidence="1">
    <location>
        <begin position="170"/>
        <end position="183"/>
    </location>
</feature>
<evidence type="ECO:0000313" key="3">
    <source>
        <dbReference type="Proteomes" id="UP001470230"/>
    </source>
</evidence>
<sequence>MEDNTFGLTRAKTAVRPKQHRSFSVTDKRASSAKNQARNSRNTVKFHYIVKDYNQFGASTPRWTIPSSRKGPKPPPDYPPPGQYDVPLEPFNQKYHHSIQEREITDYRTITSNIDYIYHPYFPKKDSFKHNFVPTVPDDEKKISFIGKSDSPGPGYNIREVQPRTDYYKKHNIGKHEPPKEPIVESSPSPQDYSPVIVSLPRSPAYSFEKIVVSDEGKPARPVDLGTPGPGAYNVGPQVRRPPRWAEKLTVHSTRRRKANIDIEQPKASESSSYIEYETLV</sequence>
<feature type="compositionally biased region" description="Pro residues" evidence="1">
    <location>
        <begin position="73"/>
        <end position="82"/>
    </location>
</feature>
<feature type="region of interest" description="Disordered" evidence="1">
    <location>
        <begin position="219"/>
        <end position="281"/>
    </location>
</feature>
<evidence type="ECO:0000313" key="2">
    <source>
        <dbReference type="EMBL" id="KAK8861046.1"/>
    </source>
</evidence>
<dbReference type="EMBL" id="JAPFFF010000018">
    <property type="protein sequence ID" value="KAK8861046.1"/>
    <property type="molecule type" value="Genomic_DNA"/>
</dbReference>
<dbReference type="Pfam" id="PF07004">
    <property type="entry name" value="SHIPPO-rpt"/>
    <property type="match status" value="1"/>
</dbReference>
<keyword evidence="3" id="KW-1185">Reference proteome</keyword>
<reference evidence="2 3" key="1">
    <citation type="submission" date="2024-04" db="EMBL/GenBank/DDBJ databases">
        <title>Tritrichomonas musculus Genome.</title>
        <authorList>
            <person name="Alves-Ferreira E."/>
            <person name="Grigg M."/>
            <person name="Lorenzi H."/>
            <person name="Galac M."/>
        </authorList>
    </citation>
    <scope>NUCLEOTIDE SEQUENCE [LARGE SCALE GENOMIC DNA]</scope>
    <source>
        <strain evidence="2 3">EAF2021</strain>
    </source>
</reference>
<name>A0ABR2IDG6_9EUKA</name>
<dbReference type="Proteomes" id="UP001470230">
    <property type="component" value="Unassembled WGS sequence"/>
</dbReference>
<accession>A0ABR2IDG6</accession>
<organism evidence="2 3">
    <name type="scientific">Tritrichomonas musculus</name>
    <dbReference type="NCBI Taxonomy" id="1915356"/>
    <lineage>
        <taxon>Eukaryota</taxon>
        <taxon>Metamonada</taxon>
        <taxon>Parabasalia</taxon>
        <taxon>Tritrichomonadida</taxon>
        <taxon>Tritrichomonadidae</taxon>
        <taxon>Tritrichomonas</taxon>
    </lineage>
</organism>
<dbReference type="InterPro" id="IPR010736">
    <property type="entry name" value="SHIPPO-rpt"/>
</dbReference>
<proteinExistence type="predicted"/>
<feature type="region of interest" description="Disordered" evidence="1">
    <location>
        <begin position="170"/>
        <end position="192"/>
    </location>
</feature>
<gene>
    <name evidence="2" type="ORF">M9Y10_012738</name>
</gene>
<feature type="region of interest" description="Disordered" evidence="1">
    <location>
        <begin position="1"/>
        <end position="39"/>
    </location>
</feature>
<feature type="region of interest" description="Disordered" evidence="1">
    <location>
        <begin position="60"/>
        <end position="83"/>
    </location>
</feature>
<protein>
    <submittedName>
        <fullName evidence="2">Uncharacterized protein</fullName>
    </submittedName>
</protein>
<evidence type="ECO:0000256" key="1">
    <source>
        <dbReference type="SAM" id="MobiDB-lite"/>
    </source>
</evidence>